<keyword evidence="3" id="KW-0449">Lipoprotein</keyword>
<comment type="subcellular location">
    <subcellularLocation>
        <location evidence="1">Membrane</location>
    </subcellularLocation>
</comment>
<evidence type="ECO:0000256" key="3">
    <source>
        <dbReference type="ARBA" id="ARBA00023288"/>
    </source>
</evidence>
<dbReference type="GO" id="GO:0016020">
    <property type="term" value="C:membrane"/>
    <property type="evidence" value="ECO:0007669"/>
    <property type="project" value="UniProtKB-SubCell"/>
</dbReference>
<evidence type="ECO:0000256" key="2">
    <source>
        <dbReference type="ARBA" id="ARBA00023136"/>
    </source>
</evidence>
<keyword evidence="2" id="KW-0472">Membrane</keyword>
<protein>
    <recommendedName>
        <fullName evidence="5">Autophagy-related protein</fullName>
    </recommendedName>
</protein>
<sequence length="117" mass="13865">MFKSKYTFEEREKEASRVLSKYPDRIPIICERNSRSRMEDIDKNKYLVPNDLSAGQFIYVIRKRLRLPAEKAVFIFINGTIPPTSRTLLSLYQEHNDRDGFMYITYCEENVFGNTIL</sequence>
<evidence type="ECO:0000256" key="1">
    <source>
        <dbReference type="ARBA" id="ARBA00004370"/>
    </source>
</evidence>
<name>A0A6C0CLP3_9ZZZZ</name>
<dbReference type="Pfam" id="PF02991">
    <property type="entry name" value="ATG8"/>
    <property type="match status" value="1"/>
</dbReference>
<dbReference type="PANTHER" id="PTHR10969">
    <property type="entry name" value="MICROTUBULE-ASSOCIATED PROTEINS 1A/1B LIGHT CHAIN 3-RELATED"/>
    <property type="match status" value="1"/>
</dbReference>
<organism evidence="4">
    <name type="scientific">viral metagenome</name>
    <dbReference type="NCBI Taxonomy" id="1070528"/>
    <lineage>
        <taxon>unclassified sequences</taxon>
        <taxon>metagenomes</taxon>
        <taxon>organismal metagenomes</taxon>
    </lineage>
</organism>
<dbReference type="SUPFAM" id="SSF54236">
    <property type="entry name" value="Ubiquitin-like"/>
    <property type="match status" value="1"/>
</dbReference>
<evidence type="ECO:0008006" key="5">
    <source>
        <dbReference type="Google" id="ProtNLM"/>
    </source>
</evidence>
<dbReference type="InterPro" id="IPR029071">
    <property type="entry name" value="Ubiquitin-like_domsf"/>
</dbReference>
<accession>A0A6C0CLP3</accession>
<reference evidence="4" key="1">
    <citation type="journal article" date="2020" name="Nature">
        <title>Giant virus diversity and host interactions through global metagenomics.</title>
        <authorList>
            <person name="Schulz F."/>
            <person name="Roux S."/>
            <person name="Paez-Espino D."/>
            <person name="Jungbluth S."/>
            <person name="Walsh D.A."/>
            <person name="Denef V.J."/>
            <person name="McMahon K.D."/>
            <person name="Konstantinidis K.T."/>
            <person name="Eloe-Fadrosh E.A."/>
            <person name="Kyrpides N.C."/>
            <person name="Woyke T."/>
        </authorList>
    </citation>
    <scope>NUCLEOTIDE SEQUENCE</scope>
    <source>
        <strain evidence="4">GVMAG-M-3300021375-17</strain>
    </source>
</reference>
<dbReference type="EMBL" id="MN739453">
    <property type="protein sequence ID" value="QHT05381.1"/>
    <property type="molecule type" value="Genomic_DNA"/>
</dbReference>
<dbReference type="AlphaFoldDB" id="A0A6C0CLP3"/>
<dbReference type="Gene3D" id="3.10.20.90">
    <property type="entry name" value="Phosphatidylinositol 3-kinase Catalytic Subunit, Chain A, domain 1"/>
    <property type="match status" value="1"/>
</dbReference>
<evidence type="ECO:0000313" key="4">
    <source>
        <dbReference type="EMBL" id="QHT05381.1"/>
    </source>
</evidence>
<dbReference type="InterPro" id="IPR004241">
    <property type="entry name" value="Atg8-like"/>
</dbReference>
<proteinExistence type="predicted"/>